<evidence type="ECO:0000313" key="2">
    <source>
        <dbReference type="EMBL" id="EPJ37144.1"/>
    </source>
</evidence>
<proteinExistence type="predicted"/>
<dbReference type="EMBL" id="AOPY01001519">
    <property type="protein sequence ID" value="EPJ37144.1"/>
    <property type="molecule type" value="Genomic_DNA"/>
</dbReference>
<protein>
    <submittedName>
        <fullName evidence="2">Uncharacterized protein</fullName>
    </submittedName>
</protein>
<accession>S4NFF1</accession>
<feature type="compositionally biased region" description="Basic and acidic residues" evidence="1">
    <location>
        <begin position="65"/>
        <end position="76"/>
    </location>
</feature>
<name>S4NFF1_9ACTN</name>
<reference evidence="2 3" key="1">
    <citation type="submission" date="2013-02" db="EMBL/GenBank/DDBJ databases">
        <title>Draft Genome Sequence of Streptomyces afghaniensis, Which Produces Compounds of the Julimycin B-Complex.</title>
        <authorList>
            <person name="Gruening B.A."/>
            <person name="Praeg A."/>
            <person name="Erxleben A."/>
            <person name="Guenther S."/>
            <person name="Fiedler H.-P."/>
            <person name="Goodfellow M."/>
            <person name="Mueller M."/>
        </authorList>
    </citation>
    <scope>NUCLEOTIDE SEQUENCE [LARGE SCALE GENOMIC DNA]</scope>
    <source>
        <strain evidence="2 3">772</strain>
    </source>
</reference>
<dbReference type="Proteomes" id="UP000015001">
    <property type="component" value="Unassembled WGS sequence"/>
</dbReference>
<sequence length="76" mass="7948">MPEGGQTGAGCQSDVAGSDHGDASSRHRRSPFSGRWGCPRATAEGRARSRRTGGPGRADFVVRPGHSEDSSHQSLT</sequence>
<dbReference type="AlphaFoldDB" id="S4NFF1"/>
<comment type="caution">
    <text evidence="2">The sequence shown here is derived from an EMBL/GenBank/DDBJ whole genome shotgun (WGS) entry which is preliminary data.</text>
</comment>
<gene>
    <name evidence="2" type="ORF">STAFG_5751</name>
</gene>
<evidence type="ECO:0000256" key="1">
    <source>
        <dbReference type="SAM" id="MobiDB-lite"/>
    </source>
</evidence>
<organism evidence="2 3">
    <name type="scientific">Streptomyces afghaniensis 772</name>
    <dbReference type="NCBI Taxonomy" id="1283301"/>
    <lineage>
        <taxon>Bacteria</taxon>
        <taxon>Bacillati</taxon>
        <taxon>Actinomycetota</taxon>
        <taxon>Actinomycetes</taxon>
        <taxon>Kitasatosporales</taxon>
        <taxon>Streptomycetaceae</taxon>
        <taxon>Streptomyces</taxon>
    </lineage>
</organism>
<dbReference type="HOGENOM" id="CLU_2652741_0_0_11"/>
<feature type="region of interest" description="Disordered" evidence="1">
    <location>
        <begin position="1"/>
        <end position="76"/>
    </location>
</feature>
<keyword evidence="3" id="KW-1185">Reference proteome</keyword>
<evidence type="ECO:0000313" key="3">
    <source>
        <dbReference type="Proteomes" id="UP000015001"/>
    </source>
</evidence>